<gene>
    <name evidence="1" type="ORF">C465_04314</name>
</gene>
<reference evidence="1 2" key="1">
    <citation type="journal article" date="2014" name="PLoS Genet.">
        <title>Phylogenetically driven sequencing of extremely halophilic archaea reveals strategies for static and dynamic osmo-response.</title>
        <authorList>
            <person name="Becker E.A."/>
            <person name="Seitzer P.M."/>
            <person name="Tritt A."/>
            <person name="Larsen D."/>
            <person name="Krusor M."/>
            <person name="Yao A.I."/>
            <person name="Wu D."/>
            <person name="Madern D."/>
            <person name="Eisen J.A."/>
            <person name="Darling A.E."/>
            <person name="Facciotti M.T."/>
        </authorList>
    </citation>
    <scope>NUCLEOTIDE SEQUENCE [LARGE SCALE GENOMIC DNA]</scope>
    <source>
        <strain evidence="1 2">JCM 9100</strain>
    </source>
</reference>
<evidence type="ECO:0000313" key="2">
    <source>
        <dbReference type="Proteomes" id="UP000011526"/>
    </source>
</evidence>
<proteinExistence type="predicted"/>
<organism evidence="1 2">
    <name type="scientific">Halorubrum distributum JCM 9100</name>
    <dbReference type="NCBI Taxonomy" id="1227467"/>
    <lineage>
        <taxon>Archaea</taxon>
        <taxon>Methanobacteriati</taxon>
        <taxon>Methanobacteriota</taxon>
        <taxon>Stenosarchaea group</taxon>
        <taxon>Halobacteria</taxon>
        <taxon>Halobacteriales</taxon>
        <taxon>Haloferacaceae</taxon>
        <taxon>Halorubrum</taxon>
        <taxon>Halorubrum distributum group</taxon>
    </lineage>
</organism>
<dbReference type="EMBL" id="AOJM01000034">
    <property type="protein sequence ID" value="ELZ51164.1"/>
    <property type="molecule type" value="Genomic_DNA"/>
</dbReference>
<name>M0EXK0_9EURY</name>
<dbReference type="PATRIC" id="fig|1227467.4.peg.807"/>
<protein>
    <submittedName>
        <fullName evidence="1">Uncharacterized protein</fullName>
    </submittedName>
</protein>
<keyword evidence="2" id="KW-1185">Reference proteome</keyword>
<dbReference type="Proteomes" id="UP000011526">
    <property type="component" value="Unassembled WGS sequence"/>
</dbReference>
<comment type="caution">
    <text evidence="1">The sequence shown here is derived from an EMBL/GenBank/DDBJ whole genome shotgun (WGS) entry which is preliminary data.</text>
</comment>
<accession>M0EXK0</accession>
<sequence>MVLSGNIDLSRPDRYDVVGFDDSELIHGDLHVTVDGYKVIRLEVALGFKAAIRRPKDIDDIELITDSGYVGSEDWSWEYVRLVPIWERPSNSNGAALVSLFKQGINLLREEGGSMTFVKTIKFLIRRLPMEPLSHTKYMIGAAFSRLGELNRNVRDDTKHTIGATFSQESFRALPAILNDQFTQAGMFERNDLVVSVLAQEGTELADPKRLLTEAETETVHLSESGKILAGVQQLADLIVEYGDRLPGEATSLDVPIERSRGEPLQPRTDEWVSETFDDTGSAVITQRREQLLKECGTAFYLFLWPAAQEYFDEIERLARDRVSVIDSTDYRLDGKLAKIIRDIYSVDKRNEKWVRDKKIHELQKYEPRIRVLSFRLPDPDFQKKSAERLSRRTYDLKLDLRKEIQQIHPEYTYATCVHVTDNFAHNSHISELLSKLDTYRVETTQTEPNDTKQTD</sequence>
<dbReference type="AlphaFoldDB" id="M0EXK0"/>
<evidence type="ECO:0000313" key="1">
    <source>
        <dbReference type="EMBL" id="ELZ51164.1"/>
    </source>
</evidence>